<reference evidence="5" key="2">
    <citation type="submission" date="2025-08" db="UniProtKB">
        <authorList>
            <consortium name="RefSeq"/>
        </authorList>
    </citation>
    <scope>IDENTIFICATION</scope>
    <source>
        <tissue evidence="5">Leaf</tissue>
    </source>
</reference>
<dbReference type="CDD" id="cd00121">
    <property type="entry name" value="MATH"/>
    <property type="match status" value="1"/>
</dbReference>
<dbReference type="Gene3D" id="2.60.210.10">
    <property type="entry name" value="Apoptosis, Tumor Necrosis Factor Receptor Associated Protein 2, Chain A"/>
    <property type="match status" value="1"/>
</dbReference>
<dbReference type="Proteomes" id="UP000087766">
    <property type="component" value="Chromosome 8"/>
</dbReference>
<evidence type="ECO:0000259" key="3">
    <source>
        <dbReference type="PROSITE" id="PS50144"/>
    </source>
</evidence>
<dbReference type="KEGG" id="vra:106770048"/>
<evidence type="ECO:0000256" key="2">
    <source>
        <dbReference type="SAM" id="Coils"/>
    </source>
</evidence>
<name>A0A1S3UZ53_VIGRR</name>
<dbReference type="SMART" id="SM00061">
    <property type="entry name" value="MATH"/>
    <property type="match status" value="1"/>
</dbReference>
<dbReference type="AlphaFoldDB" id="A0A1S3UZ53"/>
<dbReference type="InterPro" id="IPR050804">
    <property type="entry name" value="MCC"/>
</dbReference>
<keyword evidence="1 2" id="KW-0175">Coiled coil</keyword>
<dbReference type="SUPFAM" id="SSF49599">
    <property type="entry name" value="TRAF domain-like"/>
    <property type="match status" value="1"/>
</dbReference>
<dbReference type="InterPro" id="IPR002083">
    <property type="entry name" value="MATH/TRAF_dom"/>
</dbReference>
<evidence type="ECO:0000313" key="5">
    <source>
        <dbReference type="RefSeq" id="XP_014511356.1"/>
    </source>
</evidence>
<dbReference type="InterPro" id="IPR008974">
    <property type="entry name" value="TRAF-like"/>
</dbReference>
<dbReference type="Pfam" id="PF22486">
    <property type="entry name" value="MATH_2"/>
    <property type="match status" value="1"/>
</dbReference>
<dbReference type="PROSITE" id="PS50144">
    <property type="entry name" value="MATH"/>
    <property type="match status" value="1"/>
</dbReference>
<dbReference type="PANTHER" id="PTHR46236">
    <property type="entry name" value="TRAF-LIKE SUPERFAMILY PROTEIN"/>
    <property type="match status" value="1"/>
</dbReference>
<feature type="coiled-coil region" evidence="2">
    <location>
        <begin position="285"/>
        <end position="326"/>
    </location>
</feature>
<gene>
    <name evidence="5" type="primary">LOC106770048</name>
</gene>
<dbReference type="STRING" id="3916.A0A1S3UZ53"/>
<dbReference type="PANTHER" id="PTHR46236:SF35">
    <property type="entry name" value="MATH DOMAIN-CONTAINING PROTEIN"/>
    <property type="match status" value="1"/>
</dbReference>
<evidence type="ECO:0000256" key="1">
    <source>
        <dbReference type="ARBA" id="ARBA00023054"/>
    </source>
</evidence>
<proteinExistence type="predicted"/>
<dbReference type="RefSeq" id="XP_014511356.1">
    <property type="nucleotide sequence ID" value="XM_014655870.1"/>
</dbReference>
<evidence type="ECO:0000313" key="4">
    <source>
        <dbReference type="Proteomes" id="UP000087766"/>
    </source>
</evidence>
<reference evidence="4" key="1">
    <citation type="journal article" date="2014" name="Nat. Commun.">
        <title>Genome sequence of mungbean and insights into evolution within Vigna species.</title>
        <authorList>
            <person name="Kang Y.J."/>
            <person name="Kim S.K."/>
            <person name="Kim M.Y."/>
            <person name="Lestari P."/>
            <person name="Kim K.H."/>
            <person name="Ha B.K."/>
            <person name="Jun T.H."/>
            <person name="Hwang W.J."/>
            <person name="Lee T."/>
            <person name="Lee J."/>
            <person name="Shim S."/>
            <person name="Yoon M.Y."/>
            <person name="Jang Y.E."/>
            <person name="Han K.S."/>
            <person name="Taeprayoon P."/>
            <person name="Yoon N."/>
            <person name="Somta P."/>
            <person name="Tanya P."/>
            <person name="Kim K.S."/>
            <person name="Gwag J.G."/>
            <person name="Moon J.K."/>
            <person name="Lee Y.H."/>
            <person name="Park B.S."/>
            <person name="Bombarely A."/>
            <person name="Doyle J.J."/>
            <person name="Jackson S.A."/>
            <person name="Schafleitner R."/>
            <person name="Srinives P."/>
            <person name="Varshney R.K."/>
            <person name="Lee S.H."/>
        </authorList>
    </citation>
    <scope>NUCLEOTIDE SEQUENCE [LARGE SCALE GENOMIC DNA]</scope>
    <source>
        <strain evidence="4">cv. VC1973A</strain>
    </source>
</reference>
<organism evidence="4 5">
    <name type="scientific">Vigna radiata var. radiata</name>
    <name type="common">Mung bean</name>
    <name type="synonym">Phaseolus aureus</name>
    <dbReference type="NCBI Taxonomy" id="3916"/>
    <lineage>
        <taxon>Eukaryota</taxon>
        <taxon>Viridiplantae</taxon>
        <taxon>Streptophyta</taxon>
        <taxon>Embryophyta</taxon>
        <taxon>Tracheophyta</taxon>
        <taxon>Spermatophyta</taxon>
        <taxon>Magnoliopsida</taxon>
        <taxon>eudicotyledons</taxon>
        <taxon>Gunneridae</taxon>
        <taxon>Pentapetalae</taxon>
        <taxon>rosids</taxon>
        <taxon>fabids</taxon>
        <taxon>Fabales</taxon>
        <taxon>Fabaceae</taxon>
        <taxon>Papilionoideae</taxon>
        <taxon>50 kb inversion clade</taxon>
        <taxon>NPAAA clade</taxon>
        <taxon>indigoferoid/millettioid clade</taxon>
        <taxon>Phaseoleae</taxon>
        <taxon>Vigna</taxon>
    </lineage>
</organism>
<feature type="domain" description="MATH" evidence="3">
    <location>
        <begin position="11"/>
        <end position="135"/>
    </location>
</feature>
<accession>A0A1S3UZ53</accession>
<protein>
    <submittedName>
        <fullName evidence="5">MATH domain and coiled-coil domain-containing protein At3g58270-like</fullName>
    </submittedName>
</protein>
<dbReference type="GeneID" id="106770048"/>
<sequence length="348" mass="40633">MENQNTKDKMFQKFTWTLTNFSMLGSKELFSETFSLDGHTWRIFMFPKGDDGDFLSIYLDAGVDTMPHRWEKIANFKLIVINQLNDERNIIKESSHTFNSEDDDWDFTSDISLDELCDSNRGFILNDTCIIEVHIVIDMLEHEKQVDVSERNIDNIKLVESIENRSSVEMISTQSFGEVVDFRSIGKVEKDFIPLLEDVCSRYPSLLNSKKRRSQKFIEWALTALGRVLYFLNTKKVRDMDDDACNHLQILWEELETVGFDLSWLKPHVQSALGMKSRIERVLEVKRLEEKVISLEEKTKALRTEMIEAELNLEITRRELVKAKEDFENCDLDAKLSYGKPSIIYVNE</sequence>
<keyword evidence="4" id="KW-1185">Reference proteome</keyword>
<dbReference type="OrthoDB" id="2116871at2759"/>